<proteinExistence type="predicted"/>
<evidence type="ECO:0000313" key="3">
    <source>
        <dbReference type="Proteomes" id="UP000284416"/>
    </source>
</evidence>
<dbReference type="EMBL" id="QWEG01000009">
    <property type="protein sequence ID" value="RHW38171.1"/>
    <property type="molecule type" value="Genomic_DNA"/>
</dbReference>
<feature type="domain" description="AAA+ ATPase" evidence="1">
    <location>
        <begin position="203"/>
        <end position="317"/>
    </location>
</feature>
<dbReference type="SUPFAM" id="SSF52540">
    <property type="entry name" value="P-loop containing nucleoside triphosphate hydrolases"/>
    <property type="match status" value="1"/>
</dbReference>
<evidence type="ECO:0000259" key="1">
    <source>
        <dbReference type="SMART" id="SM00382"/>
    </source>
</evidence>
<protein>
    <submittedName>
        <fullName evidence="2">DUF2075 domain-containing protein</fullName>
    </submittedName>
</protein>
<dbReference type="AlphaFoldDB" id="A0A417YSA3"/>
<dbReference type="CDD" id="cd00009">
    <property type="entry name" value="AAA"/>
    <property type="match status" value="1"/>
</dbReference>
<name>A0A417YSA3_9BACI</name>
<gene>
    <name evidence="2" type="ORF">D1B31_15490</name>
</gene>
<dbReference type="RefSeq" id="WP_118921968.1">
    <property type="nucleotide sequence ID" value="NZ_QWEG01000009.1"/>
</dbReference>
<organism evidence="2 3">
    <name type="scientific">Neobacillus notoginsengisoli</name>
    <dbReference type="NCBI Taxonomy" id="1578198"/>
    <lineage>
        <taxon>Bacteria</taxon>
        <taxon>Bacillati</taxon>
        <taxon>Bacillota</taxon>
        <taxon>Bacilli</taxon>
        <taxon>Bacillales</taxon>
        <taxon>Bacillaceae</taxon>
        <taxon>Neobacillus</taxon>
    </lineage>
</organism>
<dbReference type="Proteomes" id="UP000284416">
    <property type="component" value="Unassembled WGS sequence"/>
</dbReference>
<dbReference type="SMART" id="SM00382">
    <property type="entry name" value="AAA"/>
    <property type="match status" value="1"/>
</dbReference>
<dbReference type="InterPro" id="IPR027417">
    <property type="entry name" value="P-loop_NTPase"/>
</dbReference>
<dbReference type="Pfam" id="PF09848">
    <property type="entry name" value="SLFN-g3_helicase"/>
    <property type="match status" value="1"/>
</dbReference>
<evidence type="ECO:0000313" key="2">
    <source>
        <dbReference type="EMBL" id="RHW38171.1"/>
    </source>
</evidence>
<accession>A0A417YSA3</accession>
<dbReference type="InterPro" id="IPR018647">
    <property type="entry name" value="SLFN_3-like_DNA/RNA_helicase"/>
</dbReference>
<dbReference type="Gene3D" id="3.40.50.300">
    <property type="entry name" value="P-loop containing nucleotide triphosphate hydrolases"/>
    <property type="match status" value="1"/>
</dbReference>
<dbReference type="OrthoDB" id="1411900at2"/>
<comment type="caution">
    <text evidence="2">The sequence shown here is derived from an EMBL/GenBank/DDBJ whole genome shotgun (WGS) entry which is preliminary data.</text>
</comment>
<dbReference type="InterPro" id="IPR003593">
    <property type="entry name" value="AAA+_ATPase"/>
</dbReference>
<reference evidence="2 3" key="1">
    <citation type="journal article" date="2017" name="Int. J. Syst. Evol. Microbiol.">
        <title>Bacillus notoginsengisoli sp. nov., a novel bacterium isolated from the rhizosphere of Panax notoginseng.</title>
        <authorList>
            <person name="Zhang M.Y."/>
            <person name="Cheng J."/>
            <person name="Cai Y."/>
            <person name="Zhang T.Y."/>
            <person name="Wu Y.Y."/>
            <person name="Manikprabhu D."/>
            <person name="Li W.J."/>
            <person name="Zhang Y.X."/>
        </authorList>
    </citation>
    <scope>NUCLEOTIDE SEQUENCE [LARGE SCALE GENOMIC DNA]</scope>
    <source>
        <strain evidence="2 3">JCM 30743</strain>
    </source>
</reference>
<keyword evidence="3" id="KW-1185">Reference proteome</keyword>
<sequence>MKSINLDSLVESYNFLDDGIFDEYLSIHGIEFDKEEMYDLSILLKNIKANGIHNLDNFFLGFSINQISKQFDLLRIGSDSIINIELKRKSTPQKIEKQLIQNRYYLQFLGKTVHTYTFVSETGELFKYDHTGVLYSTLIKNLVTLLDSQDLEDVEDINSLFKPSDYLVSPFNSTDKFIRGEYFLTDHQINIKKDILNRFSSNKAEFISVVGKPGTGKTLLTYDLAHFYKNNGLNVLVVHCGKLNIGHDILRVKYKWRIQSIKQFHQISTQSFDILIVDEAQRLQKPQLDIIQNTVNSIQAKCIFSYDPDQIFTRQESYTNIGLTIEQNVITKSYRLTDKIRTNKEIASFIVNLFDLSKSNPNQNYENIYIQFFNDYQSAKKYADNLSFNGWEVINFTNSLYNYVTYDNFQNAQNKNSHDVIGQEYDNVAVFIDEHFYYDSNKKLTAYSVSGGVYSVDKMLYQNLTRTREKLNIIIVNNNKMLSEILNILSPKSKVNILNK</sequence>